<keyword evidence="2" id="KW-1185">Reference proteome</keyword>
<dbReference type="OrthoDB" id="1935089at2759"/>
<evidence type="ECO:0000313" key="2">
    <source>
        <dbReference type="Proteomes" id="UP001153076"/>
    </source>
</evidence>
<gene>
    <name evidence="1" type="ORF">Cgig2_005109</name>
</gene>
<dbReference type="PANTHER" id="PTHR33710:SF71">
    <property type="entry name" value="ENDONUCLEASE_EXONUCLEASE_PHOSPHATASE DOMAIN-CONTAINING PROTEIN"/>
    <property type="match status" value="1"/>
</dbReference>
<dbReference type="EMBL" id="JAKOGI010000003">
    <property type="protein sequence ID" value="KAJ8452773.1"/>
    <property type="molecule type" value="Genomic_DNA"/>
</dbReference>
<sequence length="174" mass="20690">MYYETNCGRPGNAIEERYQGGERSVEEVLDRFCAQSEWSALFPAAKVFHIDNDFSDHLPILIRCFEPRRARRRARRLRGWEPVIGANEVEVCMDKLDLCMRELQLWNRHEFGNVQSELRKCKEELLGATRPGRRREILAAIRDWQKKEEILWWQRSRVNYLQHGDRNTVPSTSK</sequence>
<accession>A0A9Q1QRK7</accession>
<dbReference type="PANTHER" id="PTHR33710">
    <property type="entry name" value="BNAC02G09200D PROTEIN"/>
    <property type="match status" value="1"/>
</dbReference>
<dbReference type="Proteomes" id="UP001153076">
    <property type="component" value="Unassembled WGS sequence"/>
</dbReference>
<proteinExistence type="predicted"/>
<reference evidence="1" key="1">
    <citation type="submission" date="2022-04" db="EMBL/GenBank/DDBJ databases">
        <title>Carnegiea gigantea Genome sequencing and assembly v2.</title>
        <authorList>
            <person name="Copetti D."/>
            <person name="Sanderson M.J."/>
            <person name="Burquez A."/>
            <person name="Wojciechowski M.F."/>
        </authorList>
    </citation>
    <scope>NUCLEOTIDE SEQUENCE</scope>
    <source>
        <strain evidence="1">SGP5-SGP5p</strain>
        <tissue evidence="1">Aerial part</tissue>
    </source>
</reference>
<protein>
    <submittedName>
        <fullName evidence="1">Uncharacterized protein</fullName>
    </submittedName>
</protein>
<name>A0A9Q1QRK7_9CARY</name>
<comment type="caution">
    <text evidence="1">The sequence shown here is derived from an EMBL/GenBank/DDBJ whole genome shotgun (WGS) entry which is preliminary data.</text>
</comment>
<organism evidence="1 2">
    <name type="scientific">Carnegiea gigantea</name>
    <dbReference type="NCBI Taxonomy" id="171969"/>
    <lineage>
        <taxon>Eukaryota</taxon>
        <taxon>Viridiplantae</taxon>
        <taxon>Streptophyta</taxon>
        <taxon>Embryophyta</taxon>
        <taxon>Tracheophyta</taxon>
        <taxon>Spermatophyta</taxon>
        <taxon>Magnoliopsida</taxon>
        <taxon>eudicotyledons</taxon>
        <taxon>Gunneridae</taxon>
        <taxon>Pentapetalae</taxon>
        <taxon>Caryophyllales</taxon>
        <taxon>Cactineae</taxon>
        <taxon>Cactaceae</taxon>
        <taxon>Cactoideae</taxon>
        <taxon>Echinocereeae</taxon>
        <taxon>Carnegiea</taxon>
    </lineage>
</organism>
<evidence type="ECO:0000313" key="1">
    <source>
        <dbReference type="EMBL" id="KAJ8452773.1"/>
    </source>
</evidence>
<dbReference type="AlphaFoldDB" id="A0A9Q1QRK7"/>